<proteinExistence type="predicted"/>
<evidence type="ECO:0000259" key="3">
    <source>
        <dbReference type="Pfam" id="PF00912"/>
    </source>
</evidence>
<dbReference type="EMBL" id="QDFT01000055">
    <property type="protein sequence ID" value="PVE62471.1"/>
    <property type="molecule type" value="Genomic_DNA"/>
</dbReference>
<organism evidence="4 5">
    <name type="scientific">Microbacterium testaceum</name>
    <name type="common">Aureobacterium testaceum</name>
    <name type="synonym">Brevibacterium testaceum</name>
    <dbReference type="NCBI Taxonomy" id="2033"/>
    <lineage>
        <taxon>Bacteria</taxon>
        <taxon>Bacillati</taxon>
        <taxon>Actinomycetota</taxon>
        <taxon>Actinomycetes</taxon>
        <taxon>Micrococcales</taxon>
        <taxon>Microbacteriaceae</taxon>
        <taxon>Microbacterium</taxon>
    </lineage>
</organism>
<comment type="caution">
    <text evidence="4">The sequence shown here is derived from an EMBL/GenBank/DDBJ whole genome shotgun (WGS) entry which is preliminary data.</text>
</comment>
<dbReference type="Proteomes" id="UP000244649">
    <property type="component" value="Unassembled WGS sequence"/>
</dbReference>
<evidence type="ECO:0000256" key="2">
    <source>
        <dbReference type="SAM" id="MobiDB-lite"/>
    </source>
</evidence>
<feature type="non-terminal residue" evidence="4">
    <location>
        <position position="294"/>
    </location>
</feature>
<protein>
    <submittedName>
        <fullName evidence="4">Thioredoxin</fullName>
    </submittedName>
</protein>
<reference evidence="4 5" key="1">
    <citation type="submission" date="2018-04" db="EMBL/GenBank/DDBJ databases">
        <authorList>
            <person name="Go L.Y."/>
            <person name="Mitchell J.A."/>
        </authorList>
    </citation>
    <scope>NUCLEOTIDE SEQUENCE [LARGE SCALE GENOMIC DNA]</scope>
    <source>
        <strain evidence="4 5">TPD7010</strain>
    </source>
</reference>
<evidence type="ECO:0000313" key="4">
    <source>
        <dbReference type="EMBL" id="PVE62471.1"/>
    </source>
</evidence>
<feature type="domain" description="Glycosyl transferase family 51" evidence="3">
    <location>
        <begin position="75"/>
        <end position="150"/>
    </location>
</feature>
<gene>
    <name evidence="4" type="ORF">DC432_14480</name>
</gene>
<evidence type="ECO:0000256" key="1">
    <source>
        <dbReference type="ARBA" id="ARBA00022679"/>
    </source>
</evidence>
<feature type="compositionally biased region" description="Acidic residues" evidence="2">
    <location>
        <begin position="285"/>
        <end position="294"/>
    </location>
</feature>
<feature type="domain" description="Glycosyl transferase family 51" evidence="3">
    <location>
        <begin position="187"/>
        <end position="265"/>
    </location>
</feature>
<dbReference type="InterPro" id="IPR050396">
    <property type="entry name" value="Glycosyltr_51/Transpeptidase"/>
</dbReference>
<accession>A0A2T7VYA5</accession>
<dbReference type="PANTHER" id="PTHR32282:SF33">
    <property type="entry name" value="PEPTIDOGLYCAN GLYCOSYLTRANSFERASE"/>
    <property type="match status" value="1"/>
</dbReference>
<dbReference type="SUPFAM" id="SSF53955">
    <property type="entry name" value="Lysozyme-like"/>
    <property type="match status" value="1"/>
</dbReference>
<dbReference type="InterPro" id="IPR001264">
    <property type="entry name" value="Glyco_trans_51"/>
</dbReference>
<dbReference type="GO" id="GO:0009252">
    <property type="term" value="P:peptidoglycan biosynthetic process"/>
    <property type="evidence" value="ECO:0007669"/>
    <property type="project" value="TreeGrafter"/>
</dbReference>
<dbReference type="InterPro" id="IPR023346">
    <property type="entry name" value="Lysozyme-like_dom_sf"/>
</dbReference>
<evidence type="ECO:0000313" key="5">
    <source>
        <dbReference type="Proteomes" id="UP000244649"/>
    </source>
</evidence>
<dbReference type="Pfam" id="PF00912">
    <property type="entry name" value="Transgly"/>
    <property type="match status" value="2"/>
</dbReference>
<dbReference type="Gene3D" id="1.10.3810.10">
    <property type="entry name" value="Biosynthetic peptidoglycan transglycosylase-like"/>
    <property type="match status" value="1"/>
</dbReference>
<dbReference type="AlphaFoldDB" id="A0A2T7VYA5"/>
<keyword evidence="1" id="KW-0808">Transferase</keyword>
<feature type="region of interest" description="Disordered" evidence="2">
    <location>
        <begin position="266"/>
        <end position="294"/>
    </location>
</feature>
<dbReference type="InterPro" id="IPR036950">
    <property type="entry name" value="PBP_transglycosylase"/>
</dbReference>
<sequence length="294" mass="31422">MPENKRTASGALGGIVGLVGLSAVAGLLVTAAVTPAIAVSGAAASSAITIFDKMPSYLQPDELMQPTTLMAGDRVLAKFYDQNRSPVTFDQVNPVMYDAILSSEDPRYYQHGGVDLIGTTRALLSNARGNDTQGGSSISQQYVKNVLVQRCERDARAVEATDSTPGKTRDEALQECAEQAVQSVGTAGYQRKLQEMRYAIQLEKEFTKDQILLGYLNIANFGGTTYGIDAAARYYFNTPAADLSVGQSAVLAGMVQNPNRFRIDREGGSIFDDDGTAKNKAPDGSIDDVDQSTI</sequence>
<dbReference type="GO" id="GO:0030288">
    <property type="term" value="C:outer membrane-bounded periplasmic space"/>
    <property type="evidence" value="ECO:0007669"/>
    <property type="project" value="TreeGrafter"/>
</dbReference>
<name>A0A2T7VYA5_MICTE</name>
<dbReference type="RefSeq" id="WP_165801287.1">
    <property type="nucleotide sequence ID" value="NZ_QDFT01000055.1"/>
</dbReference>
<dbReference type="GO" id="GO:0008955">
    <property type="term" value="F:peptidoglycan glycosyltransferase activity"/>
    <property type="evidence" value="ECO:0007669"/>
    <property type="project" value="TreeGrafter"/>
</dbReference>
<dbReference type="PANTHER" id="PTHR32282">
    <property type="entry name" value="BINDING PROTEIN TRANSPEPTIDASE, PUTATIVE-RELATED"/>
    <property type="match status" value="1"/>
</dbReference>